<dbReference type="Gene3D" id="1.10.10.60">
    <property type="entry name" value="Homeodomain-like"/>
    <property type="match status" value="2"/>
</dbReference>
<sequence>MDKKRRKKTSFIAVTQNRKKIDTFYSILELIKTQEQCGITSKMYKFLEEFGMGYFENHRFDGLRISVFDVMLKKDFLFEGYLSTDFLELSFLIEGEQIIKIDGIDEDLAYESQECYLLYLSKIRGSVSYHKRKRFKEVKIRMSPDFIKRHRLDEEYNILEKYALLQLQDNILRPLCPKTQEILSEILTDKRKGLLKRLFLESKTLELIALKLESSTKPKQITTLPIDNMVKKLYQAQHLITSDLSIQYSIQQLSRQIGLNDFILKKEFKILFGKTIFEYASELRMNKAKQLLQHSQKPIYEISELVGYKNSTHFTAAFKKIEGVTPKKYRQAKRLL</sequence>
<feature type="domain" description="HTH araC/xylS-type" evidence="4">
    <location>
        <begin position="234"/>
        <end position="332"/>
    </location>
</feature>
<evidence type="ECO:0000256" key="1">
    <source>
        <dbReference type="ARBA" id="ARBA00023015"/>
    </source>
</evidence>
<comment type="caution">
    <text evidence="5">The sequence shown here is derived from an EMBL/GenBank/DDBJ whole genome shotgun (WGS) entry which is preliminary data.</text>
</comment>
<dbReference type="PRINTS" id="PR00032">
    <property type="entry name" value="HTHARAC"/>
</dbReference>
<dbReference type="Proteomes" id="UP001327027">
    <property type="component" value="Unassembled WGS sequence"/>
</dbReference>
<dbReference type="InterPro" id="IPR020449">
    <property type="entry name" value="Tscrpt_reg_AraC-type_HTH"/>
</dbReference>
<dbReference type="PROSITE" id="PS00041">
    <property type="entry name" value="HTH_ARAC_FAMILY_1"/>
    <property type="match status" value="1"/>
</dbReference>
<dbReference type="InterPro" id="IPR009057">
    <property type="entry name" value="Homeodomain-like_sf"/>
</dbReference>
<keyword evidence="6" id="KW-1185">Reference proteome</keyword>
<keyword evidence="1" id="KW-0805">Transcription regulation</keyword>
<reference evidence="5 6" key="1">
    <citation type="journal article" date="2013" name="Int. J. Syst. Evol. Microbiol.">
        <title>Aquimarina gracilis sp. nov., isolated from the gut microflora of a mussel, Mytilus coruscus, and emended description of Aquimarina spongiae.</title>
        <authorList>
            <person name="Park S.C."/>
            <person name="Choe H.N."/>
            <person name="Baik K.S."/>
            <person name="Seong C.N."/>
        </authorList>
    </citation>
    <scope>NUCLEOTIDE SEQUENCE [LARGE SCALE GENOMIC DNA]</scope>
    <source>
        <strain evidence="5 6">PSC32</strain>
    </source>
</reference>
<evidence type="ECO:0000259" key="4">
    <source>
        <dbReference type="PROSITE" id="PS01124"/>
    </source>
</evidence>
<dbReference type="InterPro" id="IPR018060">
    <property type="entry name" value="HTH_AraC"/>
</dbReference>
<organism evidence="5 6">
    <name type="scientific">Aquimarina gracilis</name>
    <dbReference type="NCBI Taxonomy" id="874422"/>
    <lineage>
        <taxon>Bacteria</taxon>
        <taxon>Pseudomonadati</taxon>
        <taxon>Bacteroidota</taxon>
        <taxon>Flavobacteriia</taxon>
        <taxon>Flavobacteriales</taxon>
        <taxon>Flavobacteriaceae</taxon>
        <taxon>Aquimarina</taxon>
    </lineage>
</organism>
<dbReference type="PANTHER" id="PTHR47893">
    <property type="entry name" value="REGULATORY PROTEIN PCHR"/>
    <property type="match status" value="1"/>
</dbReference>
<keyword evidence="2" id="KW-0238">DNA-binding</keyword>
<proteinExistence type="predicted"/>
<keyword evidence="3" id="KW-0804">Transcription</keyword>
<dbReference type="SMART" id="SM00342">
    <property type="entry name" value="HTH_ARAC"/>
    <property type="match status" value="1"/>
</dbReference>
<dbReference type="RefSeq" id="WP_324177946.1">
    <property type="nucleotide sequence ID" value="NZ_BAABAW010000001.1"/>
</dbReference>
<evidence type="ECO:0000313" key="5">
    <source>
        <dbReference type="EMBL" id="MEB3343892.1"/>
    </source>
</evidence>
<dbReference type="InterPro" id="IPR018062">
    <property type="entry name" value="HTH_AraC-typ_CS"/>
</dbReference>
<dbReference type="PANTHER" id="PTHR47893:SF1">
    <property type="entry name" value="REGULATORY PROTEIN PCHR"/>
    <property type="match status" value="1"/>
</dbReference>
<dbReference type="PROSITE" id="PS01124">
    <property type="entry name" value="HTH_ARAC_FAMILY_2"/>
    <property type="match status" value="1"/>
</dbReference>
<dbReference type="SUPFAM" id="SSF46689">
    <property type="entry name" value="Homeodomain-like"/>
    <property type="match status" value="1"/>
</dbReference>
<name>A0ABU5ZQN6_9FLAO</name>
<gene>
    <name evidence="5" type="ORF">U6A24_00385</name>
</gene>
<accession>A0ABU5ZQN6</accession>
<evidence type="ECO:0000313" key="6">
    <source>
        <dbReference type="Proteomes" id="UP001327027"/>
    </source>
</evidence>
<dbReference type="Pfam" id="PF12833">
    <property type="entry name" value="HTH_18"/>
    <property type="match status" value="1"/>
</dbReference>
<evidence type="ECO:0000256" key="3">
    <source>
        <dbReference type="ARBA" id="ARBA00023163"/>
    </source>
</evidence>
<dbReference type="InterPro" id="IPR053142">
    <property type="entry name" value="PchR_regulatory_protein"/>
</dbReference>
<dbReference type="EMBL" id="JAYKLX010000001">
    <property type="protein sequence ID" value="MEB3343892.1"/>
    <property type="molecule type" value="Genomic_DNA"/>
</dbReference>
<protein>
    <submittedName>
        <fullName evidence="5">AraC family transcriptional regulator</fullName>
    </submittedName>
</protein>
<evidence type="ECO:0000256" key="2">
    <source>
        <dbReference type="ARBA" id="ARBA00023125"/>
    </source>
</evidence>